<feature type="chain" id="PRO_5016839485" evidence="2">
    <location>
        <begin position="21"/>
        <end position="223"/>
    </location>
</feature>
<accession>A0A348WMG6</accession>
<sequence>MIKQLALSLIMIVFSATSWADTQTIRVLDKNGNPVNNAVILINKSVLASPHGAQDNVIIDQVDKQFVPKVSSIQEGSTVVFPNSDNIRHHVYSFSKAKPFELKLYSDQERPKVTFDKPGVVTLGCNIHDDMIGYVVINNALQGFVSDAAGKVSIEFNDAVSKQSQAITLRVWHPWMGDDLNAGELIELKMPIKNSDIKLDVAPPAPKKEEKSRLEKRFNRLGA</sequence>
<dbReference type="CDD" id="cd04221">
    <property type="entry name" value="MauL"/>
    <property type="match status" value="1"/>
</dbReference>
<gene>
    <name evidence="3" type="ORF">DCR58_02965</name>
</gene>
<dbReference type="SUPFAM" id="SSF49503">
    <property type="entry name" value="Cupredoxins"/>
    <property type="match status" value="1"/>
</dbReference>
<proteinExistence type="predicted"/>
<protein>
    <submittedName>
        <fullName evidence="3">Methylamine utilization protein</fullName>
    </submittedName>
</protein>
<keyword evidence="2" id="KW-0732">Signal</keyword>
<comment type="caution">
    <text evidence="3">The sequence shown here is derived from an EMBL/GenBank/DDBJ whole genome shotgun (WGS) entry which is preliminary data.</text>
</comment>
<feature type="region of interest" description="Disordered" evidence="1">
    <location>
        <begin position="199"/>
        <end position="223"/>
    </location>
</feature>
<organism evidence="3 4">
    <name type="scientific">Idiomarina baltica</name>
    <dbReference type="NCBI Taxonomy" id="190892"/>
    <lineage>
        <taxon>Bacteria</taxon>
        <taxon>Pseudomonadati</taxon>
        <taxon>Pseudomonadota</taxon>
        <taxon>Gammaproteobacteria</taxon>
        <taxon>Alteromonadales</taxon>
        <taxon>Idiomarinaceae</taxon>
        <taxon>Idiomarina</taxon>
    </lineage>
</organism>
<dbReference type="Proteomes" id="UP000262878">
    <property type="component" value="Unassembled WGS sequence"/>
</dbReference>
<name>A0A348WMG6_9GAMM</name>
<evidence type="ECO:0000313" key="3">
    <source>
        <dbReference type="EMBL" id="HAR55728.1"/>
    </source>
</evidence>
<evidence type="ECO:0000256" key="2">
    <source>
        <dbReference type="SAM" id="SignalP"/>
    </source>
</evidence>
<dbReference type="AlphaFoldDB" id="A0A348WMG6"/>
<feature type="signal peptide" evidence="2">
    <location>
        <begin position="1"/>
        <end position="20"/>
    </location>
</feature>
<evidence type="ECO:0000256" key="1">
    <source>
        <dbReference type="SAM" id="MobiDB-lite"/>
    </source>
</evidence>
<dbReference type="RefSeq" id="WP_286681734.1">
    <property type="nucleotide sequence ID" value="NZ_DAIRLQ010000003.1"/>
</dbReference>
<dbReference type="InterPro" id="IPR008972">
    <property type="entry name" value="Cupredoxin"/>
</dbReference>
<evidence type="ECO:0000313" key="4">
    <source>
        <dbReference type="Proteomes" id="UP000262878"/>
    </source>
</evidence>
<dbReference type="STRING" id="314276.OS145_12579"/>
<dbReference type="InterPro" id="IPR034242">
    <property type="entry name" value="MauL"/>
</dbReference>
<dbReference type="Gene3D" id="2.60.40.420">
    <property type="entry name" value="Cupredoxins - blue copper proteins"/>
    <property type="match status" value="1"/>
</dbReference>
<reference evidence="3 4" key="1">
    <citation type="journal article" date="2018" name="Nat. Biotechnol.">
        <title>A standardized bacterial taxonomy based on genome phylogeny substantially revises the tree of life.</title>
        <authorList>
            <person name="Parks D.H."/>
            <person name="Chuvochina M."/>
            <person name="Waite D.W."/>
            <person name="Rinke C."/>
            <person name="Skarshewski A."/>
            <person name="Chaumeil P.A."/>
            <person name="Hugenholtz P."/>
        </authorList>
    </citation>
    <scope>NUCLEOTIDE SEQUENCE [LARGE SCALE GENOMIC DNA]</scope>
    <source>
        <strain evidence="3">UBA9360</strain>
    </source>
</reference>
<dbReference type="EMBL" id="DMUP01000066">
    <property type="protein sequence ID" value="HAR55728.1"/>
    <property type="molecule type" value="Genomic_DNA"/>
</dbReference>
<feature type="compositionally biased region" description="Basic and acidic residues" evidence="1">
    <location>
        <begin position="206"/>
        <end position="223"/>
    </location>
</feature>